<dbReference type="Proteomes" id="UP000244722">
    <property type="component" value="Unassembled WGS sequence"/>
</dbReference>
<proteinExistence type="predicted"/>
<reference evidence="1 2" key="1">
    <citation type="submission" date="2017-04" db="EMBL/GenBank/DDBJ databases">
        <title>Draft genome sequence of Tuber borchii Vittad., a whitish edible truffle.</title>
        <authorList>
            <consortium name="DOE Joint Genome Institute"/>
            <person name="Murat C."/>
            <person name="Kuo A."/>
            <person name="Barry K.W."/>
            <person name="Clum A."/>
            <person name="Dockter R.B."/>
            <person name="Fauchery L."/>
            <person name="Iotti M."/>
            <person name="Kohler A."/>
            <person name="Labutti K."/>
            <person name="Lindquist E.A."/>
            <person name="Lipzen A."/>
            <person name="Ohm R.A."/>
            <person name="Wang M."/>
            <person name="Grigoriev I.V."/>
            <person name="Zambonelli A."/>
            <person name="Martin F.M."/>
        </authorList>
    </citation>
    <scope>NUCLEOTIDE SEQUENCE [LARGE SCALE GENOMIC DNA]</scope>
    <source>
        <strain evidence="1 2">Tbo3840</strain>
    </source>
</reference>
<sequence length="75" mass="8502">MIIYLFLLRFSFFSFENKNNEGGVRWGGGRFGSIDWLVGWVGRWLLIGWLVGWLARPPLGETPDGRCLGTAQPCI</sequence>
<dbReference type="EMBL" id="NESQ01000057">
    <property type="protein sequence ID" value="PUU80801.1"/>
    <property type="molecule type" value="Genomic_DNA"/>
</dbReference>
<keyword evidence="2" id="KW-1185">Reference proteome</keyword>
<organism evidence="1 2">
    <name type="scientific">Tuber borchii</name>
    <name type="common">White truffle</name>
    <dbReference type="NCBI Taxonomy" id="42251"/>
    <lineage>
        <taxon>Eukaryota</taxon>
        <taxon>Fungi</taxon>
        <taxon>Dikarya</taxon>
        <taxon>Ascomycota</taxon>
        <taxon>Pezizomycotina</taxon>
        <taxon>Pezizomycetes</taxon>
        <taxon>Pezizales</taxon>
        <taxon>Tuberaceae</taxon>
        <taxon>Tuber</taxon>
    </lineage>
</organism>
<gene>
    <name evidence="1" type="ORF">B9Z19DRAFT_1078676</name>
</gene>
<evidence type="ECO:0000313" key="2">
    <source>
        <dbReference type="Proteomes" id="UP000244722"/>
    </source>
</evidence>
<evidence type="ECO:0000313" key="1">
    <source>
        <dbReference type="EMBL" id="PUU80801.1"/>
    </source>
</evidence>
<comment type="caution">
    <text evidence="1">The sequence shown here is derived from an EMBL/GenBank/DDBJ whole genome shotgun (WGS) entry which is preliminary data.</text>
</comment>
<protein>
    <submittedName>
        <fullName evidence="1">Uncharacterized protein</fullName>
    </submittedName>
</protein>
<accession>A0A2T6ZZ88</accession>
<dbReference type="AlphaFoldDB" id="A0A2T6ZZ88"/>
<name>A0A2T6ZZ88_TUBBO</name>